<name>A0ABQ5BBH6_9ASTR</name>
<dbReference type="Proteomes" id="UP001151760">
    <property type="component" value="Unassembled WGS sequence"/>
</dbReference>
<evidence type="ECO:0000313" key="1">
    <source>
        <dbReference type="EMBL" id="GJT11067.1"/>
    </source>
</evidence>
<organism evidence="1 2">
    <name type="scientific">Tanacetum coccineum</name>
    <dbReference type="NCBI Taxonomy" id="301880"/>
    <lineage>
        <taxon>Eukaryota</taxon>
        <taxon>Viridiplantae</taxon>
        <taxon>Streptophyta</taxon>
        <taxon>Embryophyta</taxon>
        <taxon>Tracheophyta</taxon>
        <taxon>Spermatophyta</taxon>
        <taxon>Magnoliopsida</taxon>
        <taxon>eudicotyledons</taxon>
        <taxon>Gunneridae</taxon>
        <taxon>Pentapetalae</taxon>
        <taxon>asterids</taxon>
        <taxon>campanulids</taxon>
        <taxon>Asterales</taxon>
        <taxon>Asteraceae</taxon>
        <taxon>Asteroideae</taxon>
        <taxon>Anthemideae</taxon>
        <taxon>Anthemidinae</taxon>
        <taxon>Tanacetum</taxon>
    </lineage>
</organism>
<comment type="caution">
    <text evidence="1">The sequence shown here is derived from an EMBL/GenBank/DDBJ whole genome shotgun (WGS) entry which is preliminary data.</text>
</comment>
<accession>A0ABQ5BBH6</accession>
<dbReference type="EMBL" id="BQNB010013038">
    <property type="protein sequence ID" value="GJT11067.1"/>
    <property type="molecule type" value="Genomic_DNA"/>
</dbReference>
<proteinExistence type="predicted"/>
<dbReference type="InterPro" id="IPR035979">
    <property type="entry name" value="RBD_domain_sf"/>
</dbReference>
<keyword evidence="1" id="KW-0808">Transferase</keyword>
<dbReference type="GO" id="GO:0003964">
    <property type="term" value="F:RNA-directed DNA polymerase activity"/>
    <property type="evidence" value="ECO:0007669"/>
    <property type="project" value="UniProtKB-KW"/>
</dbReference>
<dbReference type="SUPFAM" id="SSF54928">
    <property type="entry name" value="RNA-binding domain, RBD"/>
    <property type="match status" value="1"/>
</dbReference>
<keyword evidence="2" id="KW-1185">Reference proteome</keyword>
<keyword evidence="1" id="KW-0695">RNA-directed DNA polymerase</keyword>
<dbReference type="Gene3D" id="3.30.70.330">
    <property type="match status" value="1"/>
</dbReference>
<dbReference type="CDD" id="cd00590">
    <property type="entry name" value="RRM_SF"/>
    <property type="match status" value="1"/>
</dbReference>
<evidence type="ECO:0000313" key="2">
    <source>
        <dbReference type="Proteomes" id="UP001151760"/>
    </source>
</evidence>
<dbReference type="InterPro" id="IPR012677">
    <property type="entry name" value="Nucleotide-bd_a/b_plait_sf"/>
</dbReference>
<keyword evidence="1" id="KW-0548">Nucleotidyltransferase</keyword>
<protein>
    <submittedName>
        <fullName evidence="1">RNA-directed DNA polymerase, eukaryota</fullName>
    </submittedName>
</protein>
<reference evidence="1" key="2">
    <citation type="submission" date="2022-01" db="EMBL/GenBank/DDBJ databases">
        <authorList>
            <person name="Yamashiro T."/>
            <person name="Shiraishi A."/>
            <person name="Satake H."/>
            <person name="Nakayama K."/>
        </authorList>
    </citation>
    <scope>NUCLEOTIDE SEQUENCE</scope>
</reference>
<sequence>MGIDDWQEVSRKNNRYRTKEDDVIKILISIYVSNFPESFSAKDLFHACSKYGHVVDSFIPSKRSKEGRCKLQANIARFDRSSLNNRNTYDQWKNVRNSGTNVVGPNGGSVGNENTFANVLSKKHVPMSDVIDSQPVIVLDDDCVQSQDLTLSLMGKIVFKGVYGEDGLLEILADTDEEFRNCLEKQVVLNRTQVGTKSIVFRRPLGIYSILYEKKCDKCCTCSKSNSGSKEEEAIKGVILNSMSDKGGSVNMGRFKTTEVPRSGGSFLSLMEDVVKVGVTMGYNMDGVVNNLSRSIENHKESCDGESDLNFLSYNIQGLAPKAKKRLGSELAMKNKVNFYDTR</sequence>
<reference evidence="1" key="1">
    <citation type="journal article" date="2022" name="Int. J. Mol. Sci.">
        <title>Draft Genome of Tanacetum Coccineum: Genomic Comparison of Closely Related Tanacetum-Family Plants.</title>
        <authorList>
            <person name="Yamashiro T."/>
            <person name="Shiraishi A."/>
            <person name="Nakayama K."/>
            <person name="Satake H."/>
        </authorList>
    </citation>
    <scope>NUCLEOTIDE SEQUENCE</scope>
</reference>
<gene>
    <name evidence="1" type="ORF">Tco_0858109</name>
</gene>